<feature type="binding site" evidence="10">
    <location>
        <position position="220"/>
    </location>
    <ligand>
        <name>ATP</name>
        <dbReference type="ChEBI" id="CHEBI:30616"/>
    </ligand>
</feature>
<keyword evidence="8" id="KW-0414">Isoprene biosynthesis</keyword>
<dbReference type="InterPro" id="IPR036393">
    <property type="entry name" value="AceGlu_kinase-like_sf"/>
</dbReference>
<evidence type="ECO:0000256" key="1">
    <source>
        <dbReference type="ARBA" id="ARBA00010540"/>
    </source>
</evidence>
<evidence type="ECO:0000259" key="12">
    <source>
        <dbReference type="Pfam" id="PF00696"/>
    </source>
</evidence>
<feature type="binding site" evidence="10">
    <location>
        <position position="56"/>
    </location>
    <ligand>
        <name>substrate</name>
    </ligand>
</feature>
<dbReference type="NCBIfam" id="NF040647">
    <property type="entry name" value="IPPK_Arch"/>
    <property type="match status" value="1"/>
</dbReference>
<organism evidence="13 14">
    <name type="scientific">Zestosphaera tikiterensis</name>
    <dbReference type="NCBI Taxonomy" id="1973259"/>
    <lineage>
        <taxon>Archaea</taxon>
        <taxon>Thermoproteota</taxon>
        <taxon>Thermoprotei</taxon>
        <taxon>Desulfurococcales</taxon>
        <taxon>Desulfurococcaceae</taxon>
        <taxon>Zestosphaera</taxon>
    </lineage>
</organism>
<evidence type="ECO:0000313" key="14">
    <source>
        <dbReference type="Proteomes" id="UP000244093"/>
    </source>
</evidence>
<keyword evidence="6" id="KW-0418">Kinase</keyword>
<sequence length="261" mass="29182">MSGHALKIIKFGGSVITSKNDPLSLNSNVIIELAEEIRRYYLEFKDRVKLVIVHGGGSYGHPLVIECLKRFSTLTLECFAKVSYFMNLLNMYVLEALLSNEVPVVGIPPKAICKVSETLECDLTTVNQLMEAGLIPVLYGDVVLYNNGFKVLSGDDIVWMIAKEFNANAVIFLTDVDGVYDRNPKSFKDATLLTHVSLDEVLNRVEFWGVKDVTGGMLEKLRKAKELNVRGLRVYVVNGYKRGNLYNALRESNVLGSVIWV</sequence>
<dbReference type="PANTHER" id="PTHR43654:SF1">
    <property type="entry name" value="ISOPENTENYL PHOSPHATE KINASE"/>
    <property type="match status" value="1"/>
</dbReference>
<dbReference type="InterPro" id="IPR001057">
    <property type="entry name" value="Glu/AcGlu_kinase"/>
</dbReference>
<dbReference type="SUPFAM" id="SSF53633">
    <property type="entry name" value="Carbamate kinase-like"/>
    <property type="match status" value="1"/>
</dbReference>
<dbReference type="PANTHER" id="PTHR43654">
    <property type="entry name" value="GLUTAMATE 5-KINASE"/>
    <property type="match status" value="1"/>
</dbReference>
<dbReference type="GO" id="GO:0005829">
    <property type="term" value="C:cytosol"/>
    <property type="evidence" value="ECO:0007669"/>
    <property type="project" value="TreeGrafter"/>
</dbReference>
<keyword evidence="4" id="KW-0808">Transferase</keyword>
<feature type="binding site" evidence="10">
    <location>
        <begin position="180"/>
        <end position="185"/>
    </location>
    <ligand>
        <name>ATP</name>
        <dbReference type="ChEBI" id="CHEBI:30616"/>
    </ligand>
</feature>
<proteinExistence type="inferred from homology"/>
<gene>
    <name evidence="13" type="ORF">B7O98_05945</name>
</gene>
<evidence type="ECO:0000256" key="3">
    <source>
        <dbReference type="ARBA" id="ARBA00017267"/>
    </source>
</evidence>
<dbReference type="EMBL" id="NBVN01000004">
    <property type="protein sequence ID" value="PUA32210.1"/>
    <property type="molecule type" value="Genomic_DNA"/>
</dbReference>
<accession>A0A2R7Y3X5</accession>
<feature type="domain" description="Aspartate/glutamate/uridylate kinase" evidence="12">
    <location>
        <begin position="7"/>
        <end position="238"/>
    </location>
</feature>
<dbReference type="GO" id="GO:0016114">
    <property type="term" value="P:terpenoid biosynthetic process"/>
    <property type="evidence" value="ECO:0007669"/>
    <property type="project" value="TreeGrafter"/>
</dbReference>
<dbReference type="PRINTS" id="PR00474">
    <property type="entry name" value="GLU5KINASE"/>
</dbReference>
<feature type="binding site" evidence="10">
    <location>
        <position position="57"/>
    </location>
    <ligand>
        <name>ATP</name>
        <dbReference type="ChEBI" id="CHEBI:30616"/>
    </ligand>
</feature>
<dbReference type="GO" id="GO:0016301">
    <property type="term" value="F:kinase activity"/>
    <property type="evidence" value="ECO:0007669"/>
    <property type="project" value="UniProtKB-KW"/>
</dbReference>
<evidence type="ECO:0000256" key="6">
    <source>
        <dbReference type="ARBA" id="ARBA00022777"/>
    </source>
</evidence>
<keyword evidence="7 10" id="KW-0067">ATP-binding</keyword>
<comment type="caution">
    <text evidence="13">The sequence shown here is derived from an EMBL/GenBank/DDBJ whole genome shotgun (WGS) entry which is preliminary data.</text>
</comment>
<dbReference type="InterPro" id="IPR024192">
    <property type="entry name" value="Fosfomycin_R_FomA-type"/>
</dbReference>
<evidence type="ECO:0000256" key="2">
    <source>
        <dbReference type="ARBA" id="ARBA00012908"/>
    </source>
</evidence>
<protein>
    <recommendedName>
        <fullName evidence="3">Isopentenyl phosphate kinase</fullName>
        <ecNumber evidence="2">2.7.4.26</ecNumber>
    </recommendedName>
</protein>
<name>A0A2R7Y3X5_9CREN</name>
<comment type="catalytic activity">
    <reaction evidence="9">
        <text>isopentenyl phosphate + ATP = isopentenyl diphosphate + ADP</text>
        <dbReference type="Rhea" id="RHEA:33963"/>
        <dbReference type="ChEBI" id="CHEBI:30616"/>
        <dbReference type="ChEBI" id="CHEBI:65078"/>
        <dbReference type="ChEBI" id="CHEBI:128769"/>
        <dbReference type="ChEBI" id="CHEBI:456216"/>
        <dbReference type="EC" id="2.7.4.26"/>
    </reaction>
</comment>
<feature type="binding site" evidence="10">
    <location>
        <position position="61"/>
    </location>
    <ligand>
        <name>substrate</name>
    </ligand>
</feature>
<evidence type="ECO:0000256" key="10">
    <source>
        <dbReference type="PIRSR" id="PIRSR016496-1"/>
    </source>
</evidence>
<dbReference type="GO" id="GO:0005524">
    <property type="term" value="F:ATP binding"/>
    <property type="evidence" value="ECO:0007669"/>
    <property type="project" value="UniProtKB-KW"/>
</dbReference>
<comment type="similarity">
    <text evidence="1">Belongs to the isopentenyl phosphate kinase family.</text>
</comment>
<dbReference type="AlphaFoldDB" id="A0A2R7Y3X5"/>
<dbReference type="PIRSF" id="PIRSF016496">
    <property type="entry name" value="Kin_FomA"/>
    <property type="match status" value="1"/>
</dbReference>
<dbReference type="Gene3D" id="3.40.1160.10">
    <property type="entry name" value="Acetylglutamate kinase-like"/>
    <property type="match status" value="1"/>
</dbReference>
<evidence type="ECO:0000256" key="11">
    <source>
        <dbReference type="PIRSR" id="PIRSR016496-2"/>
    </source>
</evidence>
<dbReference type="InterPro" id="IPR001048">
    <property type="entry name" value="Asp/Glu/Uridylate_kinase"/>
</dbReference>
<evidence type="ECO:0000256" key="8">
    <source>
        <dbReference type="ARBA" id="ARBA00023229"/>
    </source>
</evidence>
<evidence type="ECO:0000256" key="9">
    <source>
        <dbReference type="ARBA" id="ARBA00049063"/>
    </source>
</evidence>
<feature type="binding site" evidence="10">
    <location>
        <position position="216"/>
    </location>
    <ligand>
        <name>ATP</name>
        <dbReference type="ChEBI" id="CHEBI:30616"/>
    </ligand>
</feature>
<dbReference type="EC" id="2.7.4.26" evidence="2"/>
<evidence type="ECO:0000256" key="5">
    <source>
        <dbReference type="ARBA" id="ARBA00022741"/>
    </source>
</evidence>
<dbReference type="Proteomes" id="UP000244093">
    <property type="component" value="Unassembled WGS sequence"/>
</dbReference>
<feature type="binding site" evidence="10">
    <location>
        <begin position="10"/>
        <end position="14"/>
    </location>
    <ligand>
        <name>ATP</name>
        <dbReference type="ChEBI" id="CHEBI:30616"/>
    </ligand>
</feature>
<feature type="binding site" evidence="10">
    <location>
        <position position="154"/>
    </location>
    <ligand>
        <name>substrate</name>
    </ligand>
</feature>
<dbReference type="CDD" id="cd04241">
    <property type="entry name" value="AAK_FomA-like"/>
    <property type="match status" value="1"/>
</dbReference>
<keyword evidence="5 10" id="KW-0547">Nucleotide-binding</keyword>
<dbReference type="GO" id="GO:0102043">
    <property type="term" value="F:isopentenyl phosphate kinase activity"/>
    <property type="evidence" value="ECO:0007669"/>
    <property type="project" value="UniProtKB-EC"/>
</dbReference>
<dbReference type="Pfam" id="PF00696">
    <property type="entry name" value="AA_kinase"/>
    <property type="match status" value="1"/>
</dbReference>
<evidence type="ECO:0000256" key="4">
    <source>
        <dbReference type="ARBA" id="ARBA00022679"/>
    </source>
</evidence>
<evidence type="ECO:0000313" key="13">
    <source>
        <dbReference type="EMBL" id="PUA32210.1"/>
    </source>
</evidence>
<evidence type="ECO:0000256" key="7">
    <source>
        <dbReference type="ARBA" id="ARBA00022840"/>
    </source>
</evidence>
<feature type="binding site" evidence="10">
    <location>
        <position position="175"/>
    </location>
    <ligand>
        <name>ATP</name>
        <dbReference type="ChEBI" id="CHEBI:30616"/>
    </ligand>
</feature>
<reference evidence="13 14" key="1">
    <citation type="journal article" date="2018" name="Syst. Appl. Microbiol.">
        <title>A new symbiotic nanoarchaeote (Candidatus Nanoclepta minutus) and its host (Zestosphaera tikiterensis gen. nov., sp. nov.) from a New Zealand hot spring.</title>
        <authorList>
            <person name="St John E."/>
            <person name="Liu Y."/>
            <person name="Podar M."/>
            <person name="Stott M.B."/>
            <person name="Meneghin J."/>
            <person name="Chen Z."/>
            <person name="Lagutin K."/>
            <person name="Mitchell K."/>
            <person name="Reysenbach A.L."/>
        </authorList>
    </citation>
    <scope>NUCLEOTIDE SEQUENCE [LARGE SCALE GENOMIC DNA]</scope>
    <source>
        <strain evidence="13">NZ3</strain>
    </source>
</reference>
<feature type="site" description="Transition state stabilizer" evidence="11">
    <location>
        <position position="19"/>
    </location>
</feature>